<keyword evidence="1 3" id="KW-0489">Methyltransferase</keyword>
<dbReference type="CDD" id="cd02440">
    <property type="entry name" value="AdoMet_MTases"/>
    <property type="match status" value="1"/>
</dbReference>
<dbReference type="Pfam" id="PF03602">
    <property type="entry name" value="Cons_hypoth95"/>
    <property type="match status" value="1"/>
</dbReference>
<sequence>MRIISGSARGRTIVAPQGMDTRPTQDYVRESLFNILRADVPGARVLDLFAGSGALGLEALSRGAEHAVFVDSARAAVACVRRNVETLRMDGRCQVLACDWRAAAQRLAGGGFDLVFIDPPYRMENTGEMCAALLDAGALAAACLLVVEHRRGRLPDVDGRFETLQTRRYGDTEITFVRIRQEETP</sequence>
<reference evidence="3" key="2">
    <citation type="journal article" date="2021" name="PeerJ">
        <title>Extensive microbial diversity within the chicken gut microbiome revealed by metagenomics and culture.</title>
        <authorList>
            <person name="Gilroy R."/>
            <person name="Ravi A."/>
            <person name="Getino M."/>
            <person name="Pursley I."/>
            <person name="Horton D.L."/>
            <person name="Alikhan N.F."/>
            <person name="Baker D."/>
            <person name="Gharbi K."/>
            <person name="Hall N."/>
            <person name="Watson M."/>
            <person name="Adriaenssens E.M."/>
            <person name="Foster-Nyarko E."/>
            <person name="Jarju S."/>
            <person name="Secka A."/>
            <person name="Antonio M."/>
            <person name="Oren A."/>
            <person name="Chaudhuri R.R."/>
            <person name="La Ragione R."/>
            <person name="Hildebrand F."/>
            <person name="Pallen M.J."/>
        </authorList>
    </citation>
    <scope>NUCLEOTIDE SEQUENCE</scope>
    <source>
        <strain evidence="3">ChiSxjej2B14-6234</strain>
    </source>
</reference>
<dbReference type="AlphaFoldDB" id="A0A9D1CQ22"/>
<dbReference type="EC" id="2.1.1.171" evidence="3"/>
<proteinExistence type="predicted"/>
<protein>
    <submittedName>
        <fullName evidence="3">16S rRNA (Guanine(966)-N(2))-methyltransferase RsmD</fullName>
        <ecNumber evidence="3">2.1.1.171</ecNumber>
    </submittedName>
</protein>
<evidence type="ECO:0000313" key="4">
    <source>
        <dbReference type="Proteomes" id="UP000886887"/>
    </source>
</evidence>
<dbReference type="GO" id="GO:0003676">
    <property type="term" value="F:nucleic acid binding"/>
    <property type="evidence" value="ECO:0007669"/>
    <property type="project" value="InterPro"/>
</dbReference>
<dbReference type="PROSITE" id="PS00092">
    <property type="entry name" value="N6_MTASE"/>
    <property type="match status" value="1"/>
</dbReference>
<dbReference type="GO" id="GO:0052913">
    <property type="term" value="F:16S rRNA (guanine(966)-N(2))-methyltransferase activity"/>
    <property type="evidence" value="ECO:0007669"/>
    <property type="project" value="UniProtKB-EC"/>
</dbReference>
<organism evidence="3 4">
    <name type="scientific">Candidatus Onthenecus intestinigallinarum</name>
    <dbReference type="NCBI Taxonomy" id="2840875"/>
    <lineage>
        <taxon>Bacteria</taxon>
        <taxon>Bacillati</taxon>
        <taxon>Bacillota</taxon>
        <taxon>Clostridia</taxon>
        <taxon>Eubacteriales</taxon>
        <taxon>Candidatus Onthenecus</taxon>
    </lineage>
</organism>
<comment type="caution">
    <text evidence="3">The sequence shown here is derived from an EMBL/GenBank/DDBJ whole genome shotgun (WGS) entry which is preliminary data.</text>
</comment>
<reference evidence="3" key="1">
    <citation type="submission" date="2020-10" db="EMBL/GenBank/DDBJ databases">
        <authorList>
            <person name="Gilroy R."/>
        </authorList>
    </citation>
    <scope>NUCLEOTIDE SEQUENCE</scope>
    <source>
        <strain evidence="3">ChiSxjej2B14-6234</strain>
    </source>
</reference>
<evidence type="ECO:0000256" key="2">
    <source>
        <dbReference type="ARBA" id="ARBA00022679"/>
    </source>
</evidence>
<gene>
    <name evidence="3" type="primary">rsmD</name>
    <name evidence="3" type="ORF">IAB73_03170</name>
</gene>
<dbReference type="PANTHER" id="PTHR43542:SF1">
    <property type="entry name" value="METHYLTRANSFERASE"/>
    <property type="match status" value="1"/>
</dbReference>
<evidence type="ECO:0000256" key="1">
    <source>
        <dbReference type="ARBA" id="ARBA00022603"/>
    </source>
</evidence>
<evidence type="ECO:0000313" key="3">
    <source>
        <dbReference type="EMBL" id="HIQ71195.1"/>
    </source>
</evidence>
<dbReference type="SUPFAM" id="SSF53335">
    <property type="entry name" value="S-adenosyl-L-methionine-dependent methyltransferases"/>
    <property type="match status" value="1"/>
</dbReference>
<keyword evidence="2 3" id="KW-0808">Transferase</keyword>
<name>A0A9D1CQ22_9FIRM</name>
<dbReference type="InterPro" id="IPR004398">
    <property type="entry name" value="RNA_MeTrfase_RsmD"/>
</dbReference>
<dbReference type="InterPro" id="IPR029063">
    <property type="entry name" value="SAM-dependent_MTases_sf"/>
</dbReference>
<dbReference type="Proteomes" id="UP000886887">
    <property type="component" value="Unassembled WGS sequence"/>
</dbReference>
<dbReference type="NCBIfam" id="TIGR00095">
    <property type="entry name" value="16S rRNA (guanine(966)-N(2))-methyltransferase RsmD"/>
    <property type="match status" value="1"/>
</dbReference>
<dbReference type="PANTHER" id="PTHR43542">
    <property type="entry name" value="METHYLTRANSFERASE"/>
    <property type="match status" value="1"/>
</dbReference>
<dbReference type="PIRSF" id="PIRSF004553">
    <property type="entry name" value="CHP00095"/>
    <property type="match status" value="1"/>
</dbReference>
<dbReference type="EMBL" id="DVFJ01000009">
    <property type="protein sequence ID" value="HIQ71195.1"/>
    <property type="molecule type" value="Genomic_DNA"/>
</dbReference>
<dbReference type="Gene3D" id="3.40.50.150">
    <property type="entry name" value="Vaccinia Virus protein VP39"/>
    <property type="match status" value="1"/>
</dbReference>
<dbReference type="InterPro" id="IPR002052">
    <property type="entry name" value="DNA_methylase_N6_adenine_CS"/>
</dbReference>
<accession>A0A9D1CQ22</accession>